<name>A0A0B5Q5W8_CLOBE</name>
<dbReference type="RefSeq" id="WP_041894478.1">
    <property type="nucleotide sequence ID" value="NZ_CP010086.2"/>
</dbReference>
<dbReference type="Proteomes" id="UP000031866">
    <property type="component" value="Chromosome"/>
</dbReference>
<protein>
    <submittedName>
        <fullName evidence="1">Uncharacterized protein</fullName>
    </submittedName>
</protein>
<gene>
    <name evidence="1" type="ORF">LF65_00973</name>
</gene>
<organism evidence="1 2">
    <name type="scientific">Clostridium beijerinckii</name>
    <name type="common">Clostridium MP</name>
    <dbReference type="NCBI Taxonomy" id="1520"/>
    <lineage>
        <taxon>Bacteria</taxon>
        <taxon>Bacillati</taxon>
        <taxon>Bacillota</taxon>
        <taxon>Clostridia</taxon>
        <taxon>Eubacteriales</taxon>
        <taxon>Clostridiaceae</taxon>
        <taxon>Clostridium</taxon>
    </lineage>
</organism>
<dbReference type="KEGG" id="cbei:LF65_00973"/>
<dbReference type="OrthoDB" id="1922248at2"/>
<evidence type="ECO:0000313" key="1">
    <source>
        <dbReference type="EMBL" id="AJG97594.1"/>
    </source>
</evidence>
<dbReference type="EMBL" id="CP010086">
    <property type="protein sequence ID" value="AJG97594.1"/>
    <property type="molecule type" value="Genomic_DNA"/>
</dbReference>
<accession>A0A0B5Q5W8</accession>
<dbReference type="AlphaFoldDB" id="A0A0B5Q5W8"/>
<reference evidence="2" key="1">
    <citation type="submission" date="2014-12" db="EMBL/GenBank/DDBJ databases">
        <title>Genome sequence of Clostridium beijerinckii strain 59B.</title>
        <authorList>
            <person name="Little G.T."/>
            <person name="Minton N.P."/>
        </authorList>
    </citation>
    <scope>NUCLEOTIDE SEQUENCE [LARGE SCALE GENOMIC DNA]</scope>
    <source>
        <strain evidence="2">59B</strain>
    </source>
</reference>
<proteinExistence type="predicted"/>
<evidence type="ECO:0000313" key="2">
    <source>
        <dbReference type="Proteomes" id="UP000031866"/>
    </source>
</evidence>
<sequence>MVLEFLNDLKSKVSKEEFNIIFAMTIEDIRFNRTSFNKKTTPEEFIEICKRCCVALGRCS</sequence>